<name>A0A0J8RZS4_COCIT</name>
<protein>
    <submittedName>
        <fullName evidence="1">Uncharacterized protein</fullName>
    </submittedName>
</protein>
<accession>A0A0J8RZS4</accession>
<dbReference type="GO" id="GO:0006914">
    <property type="term" value="P:autophagy"/>
    <property type="evidence" value="ECO:0007669"/>
    <property type="project" value="InterPro"/>
</dbReference>
<evidence type="ECO:0000313" key="1">
    <source>
        <dbReference type="EMBL" id="KMU90660.1"/>
    </source>
</evidence>
<dbReference type="AlphaFoldDB" id="A0A0J8RZS4"/>
<dbReference type="InterPro" id="IPR012445">
    <property type="entry name" value="ATG101"/>
</dbReference>
<dbReference type="EMBL" id="DS017024">
    <property type="protein sequence ID" value="KMU90660.1"/>
    <property type="molecule type" value="Genomic_DNA"/>
</dbReference>
<dbReference type="STRING" id="396776.A0A0J8RZS4"/>
<sequence>MDPRKPPEHVIDVFADPASVKDVLKDLTLPAVGDVEVEALIDSRIDTLIRQHLSQASSSPYGGVRGRIAVQFFEK</sequence>
<reference evidence="2" key="1">
    <citation type="journal article" date="2010" name="Genome Res.">
        <title>Population genomic sequencing of Coccidioides fungi reveals recent hybridization and transposon control.</title>
        <authorList>
            <person name="Neafsey D.E."/>
            <person name="Barker B.M."/>
            <person name="Sharpton T.J."/>
            <person name="Stajich J.E."/>
            <person name="Park D.J."/>
            <person name="Whiston E."/>
            <person name="Hung C.-Y."/>
            <person name="McMahan C."/>
            <person name="White J."/>
            <person name="Sykes S."/>
            <person name="Heiman D."/>
            <person name="Young S."/>
            <person name="Zeng Q."/>
            <person name="Abouelleil A."/>
            <person name="Aftuck L."/>
            <person name="Bessette D."/>
            <person name="Brown A."/>
            <person name="FitzGerald M."/>
            <person name="Lui A."/>
            <person name="Macdonald J.P."/>
            <person name="Priest M."/>
            <person name="Orbach M.J."/>
            <person name="Galgiani J.N."/>
            <person name="Kirkland T.N."/>
            <person name="Cole G.T."/>
            <person name="Birren B.W."/>
            <person name="Henn M.R."/>
            <person name="Taylor J.W."/>
            <person name="Rounsley S.D."/>
        </authorList>
    </citation>
    <scope>NUCLEOTIDE SEQUENCE [LARGE SCALE GENOMIC DNA]</scope>
    <source>
        <strain evidence="2">H538.4</strain>
    </source>
</reference>
<dbReference type="OrthoDB" id="10259639at2759"/>
<dbReference type="Proteomes" id="UP000054563">
    <property type="component" value="Unassembled WGS sequence"/>
</dbReference>
<proteinExistence type="predicted"/>
<evidence type="ECO:0000313" key="2">
    <source>
        <dbReference type="Proteomes" id="UP000054563"/>
    </source>
</evidence>
<dbReference type="Pfam" id="PF07855">
    <property type="entry name" value="ATG101"/>
    <property type="match status" value="1"/>
</dbReference>
<organism evidence="1 2">
    <name type="scientific">Coccidioides immitis H538.4</name>
    <dbReference type="NCBI Taxonomy" id="396776"/>
    <lineage>
        <taxon>Eukaryota</taxon>
        <taxon>Fungi</taxon>
        <taxon>Dikarya</taxon>
        <taxon>Ascomycota</taxon>
        <taxon>Pezizomycotina</taxon>
        <taxon>Eurotiomycetes</taxon>
        <taxon>Eurotiomycetidae</taxon>
        <taxon>Onygenales</taxon>
        <taxon>Onygenaceae</taxon>
        <taxon>Coccidioides</taxon>
    </lineage>
</organism>
<dbReference type="VEuPathDB" id="FungiDB:CIHG_08471"/>
<gene>
    <name evidence="1" type="ORF">CIHG_08471</name>
</gene>